<dbReference type="EMBL" id="VCGU01000008">
    <property type="protein sequence ID" value="TRY72286.1"/>
    <property type="molecule type" value="Genomic_DNA"/>
</dbReference>
<accession>A0A553P3K8</accession>
<dbReference type="Proteomes" id="UP000318571">
    <property type="component" value="Chromosome 7"/>
</dbReference>
<name>A0A553P3K8_TIGCA</name>
<reference evidence="1 2" key="1">
    <citation type="journal article" date="2018" name="Nat. Ecol. Evol.">
        <title>Genomic signatures of mitonuclear coevolution across populations of Tigriopus californicus.</title>
        <authorList>
            <person name="Barreto F.S."/>
            <person name="Watson E.T."/>
            <person name="Lima T.G."/>
            <person name="Willett C.S."/>
            <person name="Edmands S."/>
            <person name="Li W."/>
            <person name="Burton R.S."/>
        </authorList>
    </citation>
    <scope>NUCLEOTIDE SEQUENCE [LARGE SCALE GENOMIC DNA]</scope>
    <source>
        <strain evidence="1 2">San Diego</strain>
    </source>
</reference>
<comment type="caution">
    <text evidence="1">The sequence shown here is derived from an EMBL/GenBank/DDBJ whole genome shotgun (WGS) entry which is preliminary data.</text>
</comment>
<evidence type="ECO:0000313" key="2">
    <source>
        <dbReference type="Proteomes" id="UP000318571"/>
    </source>
</evidence>
<keyword evidence="2" id="KW-1185">Reference proteome</keyword>
<sequence>MESARYLCQGKSITPDDLFSYHQRCYGISEASFAFIGHCSLRGRQR</sequence>
<evidence type="ECO:0000313" key="1">
    <source>
        <dbReference type="EMBL" id="TRY72286.1"/>
    </source>
</evidence>
<organism evidence="1 2">
    <name type="scientific">Tigriopus californicus</name>
    <name type="common">Marine copepod</name>
    <dbReference type="NCBI Taxonomy" id="6832"/>
    <lineage>
        <taxon>Eukaryota</taxon>
        <taxon>Metazoa</taxon>
        <taxon>Ecdysozoa</taxon>
        <taxon>Arthropoda</taxon>
        <taxon>Crustacea</taxon>
        <taxon>Multicrustacea</taxon>
        <taxon>Hexanauplia</taxon>
        <taxon>Copepoda</taxon>
        <taxon>Harpacticoida</taxon>
        <taxon>Harpacticidae</taxon>
        <taxon>Tigriopus</taxon>
    </lineage>
</organism>
<dbReference type="AlphaFoldDB" id="A0A553P3K8"/>
<protein>
    <submittedName>
        <fullName evidence="1">Uncharacterized protein</fullName>
    </submittedName>
</protein>
<gene>
    <name evidence="1" type="ORF">TCAL_16179</name>
</gene>
<proteinExistence type="predicted"/>